<evidence type="ECO:0000256" key="3">
    <source>
        <dbReference type="ARBA" id="ARBA00009370"/>
    </source>
</evidence>
<dbReference type="InterPro" id="IPR019533">
    <property type="entry name" value="Peptidase_S26"/>
</dbReference>
<organism evidence="11 12">
    <name type="scientific">Amygdalobacter indicium</name>
    <dbReference type="NCBI Taxonomy" id="3029272"/>
    <lineage>
        <taxon>Bacteria</taxon>
        <taxon>Bacillati</taxon>
        <taxon>Bacillota</taxon>
        <taxon>Clostridia</taxon>
        <taxon>Eubacteriales</taxon>
        <taxon>Oscillospiraceae</taxon>
        <taxon>Amygdalobacter</taxon>
    </lineage>
</organism>
<evidence type="ECO:0000256" key="9">
    <source>
        <dbReference type="SAM" id="MobiDB-lite"/>
    </source>
</evidence>
<keyword evidence="6 7" id="KW-0378">Hydrolase</keyword>
<dbReference type="Gene3D" id="2.10.109.10">
    <property type="entry name" value="Umud Fragment, subunit A"/>
    <property type="match status" value="1"/>
</dbReference>
<feature type="transmembrane region" description="Helical" evidence="7">
    <location>
        <begin position="184"/>
        <end position="206"/>
    </location>
</feature>
<comment type="similarity">
    <text evidence="3 8">Belongs to the peptidase S26 family.</text>
</comment>
<evidence type="ECO:0000256" key="1">
    <source>
        <dbReference type="ARBA" id="ARBA00000677"/>
    </source>
</evidence>
<dbReference type="InterPro" id="IPR019758">
    <property type="entry name" value="Pept_S26A_signal_pept_1_CS"/>
</dbReference>
<dbReference type="InterPro" id="IPR036286">
    <property type="entry name" value="LexA/Signal_pep-like_sf"/>
</dbReference>
<dbReference type="SUPFAM" id="SSF51306">
    <property type="entry name" value="LexA/Signal peptidase"/>
    <property type="match status" value="1"/>
</dbReference>
<reference evidence="11 12" key="1">
    <citation type="submission" date="2023-02" db="EMBL/GenBank/DDBJ databases">
        <title>Novel Oscillospiraceae bacterial genomes.</title>
        <authorList>
            <person name="Srinivasan S."/>
            <person name="Austin M.N."/>
            <person name="Fiedler T.L."/>
            <person name="Strenk S.M."/>
            <person name="Agnew K.J."/>
            <person name="Nagana Gowda G.A."/>
            <person name="Raftery D."/>
            <person name="Beamer M.A."/>
            <person name="Achilles S.L."/>
            <person name="Wiesenfeld H.C."/>
            <person name="Fredricks D.N."/>
            <person name="Hillier S.L."/>
        </authorList>
    </citation>
    <scope>NUCLEOTIDE SEQUENCE [LARGE SCALE GENOMIC DNA]</scope>
    <source>
        <strain evidence="11 12">CHIC02 1186E3-8</strain>
    </source>
</reference>
<sequence length="374" mass="42620">MSRNKRARPKLKYRQGRPANADKIAEQEKEPSITATDNGGVRQAEFDAGQLDKNVRISYLRNMLMAKAQRKDRIKSGEITTDDMQQPIDKEEMSDLPVADETVLQTAVPLRQEKLPQNGSSVLNYDFARQRHAADIPLERLEMPDSPIYNLAEDKMDFDPEHVAVPSRVDIHEKKRSNYILTEIFSWLKVIFLAIVIAYVFVTFIAQRNIVDGNSMFPTLHNGDNLIVEKMTKYFTLPPHGTIITFIKPKVDVRYIEGEDGKAEVAIVPNPDLPDVHLVKRVIGLPGDEIEIKDGHVYRNGVKLTEDYLPANLLTGTFNDKFSKVKLADDELYVMGDNRNHSLDSRTFGPIKSKTIVGRSLLRFYPFNRFSFTK</sequence>
<dbReference type="NCBIfam" id="TIGR02227">
    <property type="entry name" value="sigpep_I_bact"/>
    <property type="match status" value="1"/>
</dbReference>
<dbReference type="PANTHER" id="PTHR43390">
    <property type="entry name" value="SIGNAL PEPTIDASE I"/>
    <property type="match status" value="1"/>
</dbReference>
<dbReference type="InterPro" id="IPR019757">
    <property type="entry name" value="Pept_S26A_signal_pept_1_Lys-AS"/>
</dbReference>
<feature type="domain" description="Peptidase S26" evidence="10">
    <location>
        <begin position="185"/>
        <end position="364"/>
    </location>
</feature>
<gene>
    <name evidence="11" type="primary">lepB</name>
    <name evidence="11" type="ORF">PYS61_05475</name>
</gene>
<keyword evidence="7" id="KW-0812">Transmembrane</keyword>
<dbReference type="PROSITE" id="PS00760">
    <property type="entry name" value="SPASE_I_2"/>
    <property type="match status" value="1"/>
</dbReference>
<dbReference type="InterPro" id="IPR019756">
    <property type="entry name" value="Pept_S26A_signal_pept_1_Ser-AS"/>
</dbReference>
<dbReference type="PANTHER" id="PTHR43390:SF1">
    <property type="entry name" value="CHLOROPLAST PROCESSING PEPTIDASE"/>
    <property type="match status" value="1"/>
</dbReference>
<dbReference type="PROSITE" id="PS00761">
    <property type="entry name" value="SPASE_I_3"/>
    <property type="match status" value="1"/>
</dbReference>
<evidence type="ECO:0000256" key="2">
    <source>
        <dbReference type="ARBA" id="ARBA00004401"/>
    </source>
</evidence>
<feature type="compositionally biased region" description="Basic residues" evidence="9">
    <location>
        <begin position="1"/>
        <end position="15"/>
    </location>
</feature>
<dbReference type="EMBL" id="CP118868">
    <property type="protein sequence ID" value="WEG35380.1"/>
    <property type="molecule type" value="Genomic_DNA"/>
</dbReference>
<protein>
    <recommendedName>
        <fullName evidence="4 7">Signal peptidase I</fullName>
        <ecNumber evidence="4 7">3.4.21.89</ecNumber>
    </recommendedName>
</protein>
<dbReference type="GO" id="GO:0009003">
    <property type="term" value="F:signal peptidase activity"/>
    <property type="evidence" value="ECO:0007669"/>
    <property type="project" value="UniProtKB-EC"/>
</dbReference>
<comment type="subcellular location">
    <subcellularLocation>
        <location evidence="2">Cell membrane</location>
        <topology evidence="2">Single-pass type II membrane protein</topology>
    </subcellularLocation>
    <subcellularLocation>
        <location evidence="8">Membrane</location>
        <topology evidence="8">Single-pass type II membrane protein</topology>
    </subcellularLocation>
</comment>
<evidence type="ECO:0000313" key="12">
    <source>
        <dbReference type="Proteomes" id="UP001220478"/>
    </source>
</evidence>
<dbReference type="Proteomes" id="UP001220478">
    <property type="component" value="Chromosome"/>
</dbReference>
<evidence type="ECO:0000256" key="8">
    <source>
        <dbReference type="RuleBase" id="RU362042"/>
    </source>
</evidence>
<keyword evidence="7" id="KW-0472">Membrane</keyword>
<dbReference type="InterPro" id="IPR000223">
    <property type="entry name" value="Pept_S26A_signal_pept_1"/>
</dbReference>
<keyword evidence="12" id="KW-1185">Reference proteome</keyword>
<evidence type="ECO:0000313" key="11">
    <source>
        <dbReference type="EMBL" id="WEG35380.1"/>
    </source>
</evidence>
<dbReference type="CDD" id="cd06530">
    <property type="entry name" value="S26_SPase_I"/>
    <property type="match status" value="1"/>
</dbReference>
<evidence type="ECO:0000256" key="6">
    <source>
        <dbReference type="ARBA" id="ARBA00022801"/>
    </source>
</evidence>
<dbReference type="PRINTS" id="PR00727">
    <property type="entry name" value="LEADERPTASE"/>
</dbReference>
<evidence type="ECO:0000259" key="10">
    <source>
        <dbReference type="Pfam" id="PF10502"/>
    </source>
</evidence>
<proteinExistence type="inferred from homology"/>
<evidence type="ECO:0000256" key="5">
    <source>
        <dbReference type="ARBA" id="ARBA00022670"/>
    </source>
</evidence>
<feature type="region of interest" description="Disordered" evidence="9">
    <location>
        <begin position="1"/>
        <end position="39"/>
    </location>
</feature>
<keyword evidence="7" id="KW-1133">Transmembrane helix</keyword>
<name>A0ABY8C3W9_9FIRM</name>
<accession>A0ABY8C3W9</accession>
<dbReference type="EC" id="3.4.21.89" evidence="4 7"/>
<dbReference type="Pfam" id="PF10502">
    <property type="entry name" value="Peptidase_S26"/>
    <property type="match status" value="1"/>
</dbReference>
<dbReference type="PROSITE" id="PS00501">
    <property type="entry name" value="SPASE_I_1"/>
    <property type="match status" value="1"/>
</dbReference>
<dbReference type="RefSeq" id="WP_315571468.1">
    <property type="nucleotide sequence ID" value="NZ_CP118868.1"/>
</dbReference>
<keyword evidence="5 7" id="KW-0645">Protease</keyword>
<evidence type="ECO:0000256" key="7">
    <source>
        <dbReference type="RuleBase" id="RU003993"/>
    </source>
</evidence>
<evidence type="ECO:0000256" key="4">
    <source>
        <dbReference type="ARBA" id="ARBA00013208"/>
    </source>
</evidence>
<comment type="catalytic activity">
    <reaction evidence="1 7">
        <text>Cleavage of hydrophobic, N-terminal signal or leader sequences from secreted and periplasmic proteins.</text>
        <dbReference type="EC" id="3.4.21.89"/>
    </reaction>
</comment>